<dbReference type="SUPFAM" id="SSF47336">
    <property type="entry name" value="ACP-like"/>
    <property type="match status" value="1"/>
</dbReference>
<protein>
    <recommendedName>
        <fullName evidence="9">Carrier domain-containing protein</fullName>
    </recommendedName>
</protein>
<dbReference type="InterPro" id="IPR042099">
    <property type="entry name" value="ANL_N_sf"/>
</dbReference>
<dbReference type="InterPro" id="IPR045851">
    <property type="entry name" value="AMP-bd_C_sf"/>
</dbReference>
<reference evidence="5 7" key="1">
    <citation type="submission" date="2018-04" db="EMBL/GenBank/DDBJ databases">
        <title>Brenneria corticis sp.nov.</title>
        <authorList>
            <person name="Li Y."/>
        </authorList>
    </citation>
    <scope>NUCLEOTIDE SEQUENCE [LARGE SCALE GENOMIC DNA]</scope>
    <source>
        <strain evidence="5 7">LMG 2694</strain>
    </source>
</reference>
<dbReference type="InterPro" id="IPR020845">
    <property type="entry name" value="AMP-binding_CS"/>
</dbReference>
<evidence type="ECO:0008006" key="9">
    <source>
        <dbReference type="Google" id="ProtNLM"/>
    </source>
</evidence>
<dbReference type="Proteomes" id="UP000303847">
    <property type="component" value="Chromosome"/>
</dbReference>
<dbReference type="GO" id="GO:0005829">
    <property type="term" value="C:cytosol"/>
    <property type="evidence" value="ECO:0007669"/>
    <property type="project" value="TreeGrafter"/>
</dbReference>
<dbReference type="GO" id="GO:0031177">
    <property type="term" value="F:phosphopantetheine binding"/>
    <property type="evidence" value="ECO:0007669"/>
    <property type="project" value="TreeGrafter"/>
</dbReference>
<dbReference type="PROSITE" id="PS00012">
    <property type="entry name" value="PHOSPHOPANTETHEINE"/>
    <property type="match status" value="1"/>
</dbReference>
<evidence type="ECO:0000259" key="4">
    <source>
        <dbReference type="Pfam" id="PF00550"/>
    </source>
</evidence>
<evidence type="ECO:0000259" key="3">
    <source>
        <dbReference type="Pfam" id="PF00501"/>
    </source>
</evidence>
<reference evidence="6 8" key="2">
    <citation type="submission" date="2018-11" db="EMBL/GenBank/DDBJ databases">
        <title>Genome sequences of Brenneria nigrifluens and Brenneria rubrifaciens.</title>
        <authorList>
            <person name="Poret-Peterson A.T."/>
            <person name="McClean A.E."/>
            <person name="Kluepfel D.A."/>
        </authorList>
    </citation>
    <scope>NUCLEOTIDE SEQUENCE [LARGE SCALE GENOMIC DNA]</scope>
    <source>
        <strain evidence="6 8">ATCC 13028</strain>
    </source>
</reference>
<dbReference type="PROSITE" id="PS00455">
    <property type="entry name" value="AMP_BINDING"/>
    <property type="match status" value="1"/>
</dbReference>
<dbReference type="OrthoDB" id="5817163at2"/>
<feature type="domain" description="AMP-dependent synthetase/ligase" evidence="3">
    <location>
        <begin position="16"/>
        <end position="355"/>
    </location>
</feature>
<dbReference type="InterPro" id="IPR006162">
    <property type="entry name" value="Ppantetheine_attach_site"/>
</dbReference>
<dbReference type="GO" id="GO:0009239">
    <property type="term" value="P:enterobactin biosynthetic process"/>
    <property type="evidence" value="ECO:0007669"/>
    <property type="project" value="TreeGrafter"/>
</dbReference>
<dbReference type="GO" id="GO:0047527">
    <property type="term" value="F:2,3-dihydroxybenzoate-serine ligase activity"/>
    <property type="evidence" value="ECO:0007669"/>
    <property type="project" value="TreeGrafter"/>
</dbReference>
<feature type="domain" description="Carrier" evidence="4">
    <location>
        <begin position="522"/>
        <end position="558"/>
    </location>
</feature>
<keyword evidence="2" id="KW-0597">Phosphoprotein</keyword>
<dbReference type="Gene3D" id="1.10.1200.10">
    <property type="entry name" value="ACP-like"/>
    <property type="match status" value="1"/>
</dbReference>
<sequence>MATKERILVSTVIEAFEKAVAANPQGCAVRLQDAKLTYAELDALSNFAAARLLQAGACPGDRIGIQMRREINLIVMLLAILKAGCGFCFISPRNPESWNNSVIEKAEVRLFIANGPLCNVTFAEPLQSADLMVPVAVGCSRKPAASDIVYVNFSSGTTGAPKIIPCTHLGVVGFCYQPPHFPAGPQTVMIHHSALTFDASQFEIWTALCNGGCLVLTPEDHLTGDTLRRMIAESGANTLWLTTSLLNMLMDADPECLAGISYIMVGGEALSPGHIDRLYRHNARITVYNGYGPTENTMGTCVYRIPRDHDFSRAIPIGYPVHDSRLYILNEEGEPCETGEVGELAIAGDGLSPGYVGDACLTESIFRAFPQLGEERAYASGDLVFRDSCGLFHYAGRKDDQVKIRGNRTSLSDIALAYGRHPGVANCVGGLQSTPTGKRVLLYYVAQSASRPPEDAELKDFGMASLPDFMVPDRFVQVAFLPVTPHGKIDMAALAKMAAEQDQPAGSRHWLLEACGLVDWRPDQDFFQAGGHSILAVKLVTLLNRHRREPLGLTEFYRDCTWPRMARLLAEIGDEPKCDLEWDAFDYHIIRLKDERAVPPWSEIATLSLPTGLFAFVYARGAQDAARLLADRRASPTSDRYPELTDIPLTPMQASMVYPELFHGHLTANNVAYLVKPGSEGKTVRELEEIAQSMGMAFPLLSAVVVDGEHGLAFRLPATGISGERLVFSVAQDFTDERDCVSFLLNSPISLFEGPLLRLGDVHISGQRHIAVLFHHILADHLGQVQLLRALTASLAAGHTDDETTLPDLAFVAENLKLEKRYTDVVEQGIDFWAHYGERAVVSGPRQEEGGPTWRQAEIVLPETQYTHLQWAAMRAYRHAITKMSGTTDPLALCLFSHRSKTQGLGFYTVAAPILFEDDLLGVRDMPDDFHDRMEAFRSHSLIGSEEIQTATGWDAERIPYLFNFVAMPEEDLLWLRDSVLDVPSENPRTNIDMTFIAAGTQRHLHIASRLDDETLTPFLACFLETLKESL</sequence>
<dbReference type="SUPFAM" id="SSF52777">
    <property type="entry name" value="CoA-dependent acyltransferases"/>
    <property type="match status" value="1"/>
</dbReference>
<keyword evidence="1" id="KW-0596">Phosphopantetheine</keyword>
<dbReference type="Gene3D" id="3.40.50.12780">
    <property type="entry name" value="N-terminal domain of ligase-like"/>
    <property type="match status" value="1"/>
</dbReference>
<organism evidence="5 7">
    <name type="scientific">Brenneria nigrifluens DSM 30175 = ATCC 13028</name>
    <dbReference type="NCBI Taxonomy" id="1121120"/>
    <lineage>
        <taxon>Bacteria</taxon>
        <taxon>Pseudomonadati</taxon>
        <taxon>Pseudomonadota</taxon>
        <taxon>Gammaproteobacteria</taxon>
        <taxon>Enterobacterales</taxon>
        <taxon>Pectobacteriaceae</taxon>
        <taxon>Brenneria</taxon>
    </lineage>
</organism>
<evidence type="ECO:0000313" key="8">
    <source>
        <dbReference type="Proteomes" id="UP000303847"/>
    </source>
</evidence>
<evidence type="ECO:0000313" key="7">
    <source>
        <dbReference type="Proteomes" id="UP000295985"/>
    </source>
</evidence>
<dbReference type="EMBL" id="QDKK01000048">
    <property type="protein sequence ID" value="PWC20344.1"/>
    <property type="molecule type" value="Genomic_DNA"/>
</dbReference>
<dbReference type="AlphaFoldDB" id="A0A2U1UFJ5"/>
<dbReference type="Pfam" id="PF00501">
    <property type="entry name" value="AMP-binding"/>
    <property type="match status" value="1"/>
</dbReference>
<dbReference type="Pfam" id="PF00550">
    <property type="entry name" value="PP-binding"/>
    <property type="match status" value="1"/>
</dbReference>
<dbReference type="InterPro" id="IPR023213">
    <property type="entry name" value="CAT-like_dom_sf"/>
</dbReference>
<dbReference type="PANTHER" id="PTHR45527:SF1">
    <property type="entry name" value="FATTY ACID SYNTHASE"/>
    <property type="match status" value="1"/>
</dbReference>
<dbReference type="SUPFAM" id="SSF56801">
    <property type="entry name" value="Acetyl-CoA synthetase-like"/>
    <property type="match status" value="1"/>
</dbReference>
<dbReference type="InterPro" id="IPR009081">
    <property type="entry name" value="PP-bd_ACP"/>
</dbReference>
<dbReference type="GO" id="GO:0009366">
    <property type="term" value="C:enterobactin synthetase complex"/>
    <property type="evidence" value="ECO:0007669"/>
    <property type="project" value="TreeGrafter"/>
</dbReference>
<dbReference type="InterPro" id="IPR036736">
    <property type="entry name" value="ACP-like_sf"/>
</dbReference>
<name>A0A2U1UFJ5_9GAMM</name>
<dbReference type="PANTHER" id="PTHR45527">
    <property type="entry name" value="NONRIBOSOMAL PEPTIDE SYNTHETASE"/>
    <property type="match status" value="1"/>
</dbReference>
<dbReference type="RefSeq" id="WP_083832791.1">
    <property type="nucleotide sequence ID" value="NZ_CP034036.1"/>
</dbReference>
<dbReference type="Gene3D" id="3.30.559.10">
    <property type="entry name" value="Chloramphenicol acetyltransferase-like domain"/>
    <property type="match status" value="1"/>
</dbReference>
<evidence type="ECO:0000313" key="6">
    <source>
        <dbReference type="EMBL" id="QCR05199.1"/>
    </source>
</evidence>
<evidence type="ECO:0000256" key="2">
    <source>
        <dbReference type="ARBA" id="ARBA00022553"/>
    </source>
</evidence>
<gene>
    <name evidence="5" type="ORF">DDT54_21130</name>
    <name evidence="6" type="ORF">EH206_14000</name>
</gene>
<dbReference type="Proteomes" id="UP000295985">
    <property type="component" value="Unassembled WGS sequence"/>
</dbReference>
<keyword evidence="8" id="KW-1185">Reference proteome</keyword>
<evidence type="ECO:0000256" key="1">
    <source>
        <dbReference type="ARBA" id="ARBA00022450"/>
    </source>
</evidence>
<dbReference type="InterPro" id="IPR000873">
    <property type="entry name" value="AMP-dep_synth/lig_dom"/>
</dbReference>
<dbReference type="Gene3D" id="3.30.300.30">
    <property type="match status" value="1"/>
</dbReference>
<dbReference type="GO" id="GO:0043041">
    <property type="term" value="P:amino acid activation for nonribosomal peptide biosynthetic process"/>
    <property type="evidence" value="ECO:0007669"/>
    <property type="project" value="TreeGrafter"/>
</dbReference>
<proteinExistence type="predicted"/>
<evidence type="ECO:0000313" key="5">
    <source>
        <dbReference type="EMBL" id="PWC20344.1"/>
    </source>
</evidence>
<dbReference type="EMBL" id="CP034036">
    <property type="protein sequence ID" value="QCR05199.1"/>
    <property type="molecule type" value="Genomic_DNA"/>
</dbReference>
<accession>A0A2U1UFJ5</accession>